<evidence type="ECO:0000313" key="3">
    <source>
        <dbReference type="Proteomes" id="UP001233999"/>
    </source>
</evidence>
<dbReference type="Proteomes" id="UP001233999">
    <property type="component" value="Unassembled WGS sequence"/>
</dbReference>
<comment type="caution">
    <text evidence="2">The sequence shown here is derived from an EMBL/GenBank/DDBJ whole genome shotgun (WGS) entry which is preliminary data.</text>
</comment>
<name>A0AAD7ZBL7_DIPPU</name>
<accession>A0AAD7ZBL7</accession>
<evidence type="ECO:0000313" key="2">
    <source>
        <dbReference type="EMBL" id="KAJ9577395.1"/>
    </source>
</evidence>
<sequence length="69" mass="7613">MKCDKKSDSKSEHPSTDRSCRKIDSGVKKDIKSHKVCEKQPAPGCKVPEHVSCGAKPKEMIPCKKKTST</sequence>
<evidence type="ECO:0000256" key="1">
    <source>
        <dbReference type="SAM" id="MobiDB-lite"/>
    </source>
</evidence>
<organism evidence="2 3">
    <name type="scientific">Diploptera punctata</name>
    <name type="common">Pacific beetle cockroach</name>
    <dbReference type="NCBI Taxonomy" id="6984"/>
    <lineage>
        <taxon>Eukaryota</taxon>
        <taxon>Metazoa</taxon>
        <taxon>Ecdysozoa</taxon>
        <taxon>Arthropoda</taxon>
        <taxon>Hexapoda</taxon>
        <taxon>Insecta</taxon>
        <taxon>Pterygota</taxon>
        <taxon>Neoptera</taxon>
        <taxon>Polyneoptera</taxon>
        <taxon>Dictyoptera</taxon>
        <taxon>Blattodea</taxon>
        <taxon>Blaberoidea</taxon>
        <taxon>Blaberidae</taxon>
        <taxon>Diplopterinae</taxon>
        <taxon>Diploptera</taxon>
    </lineage>
</organism>
<reference evidence="2" key="1">
    <citation type="journal article" date="2023" name="IScience">
        <title>Live-bearing cockroach genome reveals convergent evolutionary mechanisms linked to viviparity in insects and beyond.</title>
        <authorList>
            <person name="Fouks B."/>
            <person name="Harrison M.C."/>
            <person name="Mikhailova A.A."/>
            <person name="Marchal E."/>
            <person name="English S."/>
            <person name="Carruthers M."/>
            <person name="Jennings E.C."/>
            <person name="Chiamaka E.L."/>
            <person name="Frigard R.A."/>
            <person name="Pippel M."/>
            <person name="Attardo G.M."/>
            <person name="Benoit J.B."/>
            <person name="Bornberg-Bauer E."/>
            <person name="Tobe S.S."/>
        </authorList>
    </citation>
    <scope>NUCLEOTIDE SEQUENCE</scope>
    <source>
        <strain evidence="2">Stay&amp;Tobe</strain>
    </source>
</reference>
<proteinExistence type="predicted"/>
<keyword evidence="3" id="KW-1185">Reference proteome</keyword>
<feature type="region of interest" description="Disordered" evidence="1">
    <location>
        <begin position="1"/>
        <end position="25"/>
    </location>
</feature>
<reference evidence="2" key="2">
    <citation type="submission" date="2023-05" db="EMBL/GenBank/DDBJ databases">
        <authorList>
            <person name="Fouks B."/>
        </authorList>
    </citation>
    <scope>NUCLEOTIDE SEQUENCE</scope>
    <source>
        <strain evidence="2">Stay&amp;Tobe</strain>
        <tissue evidence="2">Testes</tissue>
    </source>
</reference>
<gene>
    <name evidence="2" type="ORF">L9F63_006018</name>
</gene>
<dbReference type="EMBL" id="JASPKZ010009361">
    <property type="protein sequence ID" value="KAJ9577395.1"/>
    <property type="molecule type" value="Genomic_DNA"/>
</dbReference>
<dbReference type="AlphaFoldDB" id="A0AAD7ZBL7"/>
<protein>
    <submittedName>
        <fullName evidence="2">Uncharacterized protein</fullName>
    </submittedName>
</protein>